<sequence length="212" mass="23997">MYLPFCGIAISNAQLFAASRKEYDRSRALLEVVNDLFEEQTDLEKIVVKFTKSFELLSPKCSGDTEIRRKDSVEKSSYSDWLINNSIAELVASTGLPVNISDAYQDPRFDAEADQFSGFHIRSVLCVPIWNSCHQIIGVAQVLNRLDGKPFDDEDQRLFEAFVIFCGLGINNTIMYDQVKKSWAKQSVALDVLSYHATCSKTEVDKFKGRMN</sequence>
<dbReference type="EMBL" id="JANIIK010000113">
    <property type="protein sequence ID" value="KAJ3591852.1"/>
    <property type="molecule type" value="Genomic_DNA"/>
</dbReference>
<dbReference type="AlphaFoldDB" id="A0A9Q0I992"/>
<feature type="domain" description="GAF" evidence="1">
    <location>
        <begin position="24"/>
        <end position="180"/>
    </location>
</feature>
<dbReference type="OrthoDB" id="8858157at2759"/>
<evidence type="ECO:0000259" key="1">
    <source>
        <dbReference type="SMART" id="SM00065"/>
    </source>
</evidence>
<accession>A0A9Q0I992</accession>
<keyword evidence="3" id="KW-1185">Reference proteome</keyword>
<dbReference type="InterPro" id="IPR029016">
    <property type="entry name" value="GAF-like_dom_sf"/>
</dbReference>
<proteinExistence type="predicted"/>
<dbReference type="Proteomes" id="UP001148018">
    <property type="component" value="Unassembled WGS sequence"/>
</dbReference>
<evidence type="ECO:0000313" key="2">
    <source>
        <dbReference type="EMBL" id="KAJ3591852.1"/>
    </source>
</evidence>
<reference evidence="2" key="1">
    <citation type="submission" date="2022-07" db="EMBL/GenBank/DDBJ databases">
        <title>Chromosome-level genome of Muraenolepis orangiensis.</title>
        <authorList>
            <person name="Kim J."/>
        </authorList>
    </citation>
    <scope>NUCLEOTIDE SEQUENCE</scope>
    <source>
        <strain evidence="2">KU_S4_2022</strain>
        <tissue evidence="2">Muscle</tissue>
    </source>
</reference>
<protein>
    <recommendedName>
        <fullName evidence="1">GAF domain-containing protein</fullName>
    </recommendedName>
</protein>
<dbReference type="InterPro" id="IPR003018">
    <property type="entry name" value="GAF"/>
</dbReference>
<dbReference type="Gene3D" id="3.30.450.40">
    <property type="match status" value="2"/>
</dbReference>
<gene>
    <name evidence="2" type="ORF">NHX12_006983</name>
</gene>
<name>A0A9Q0I992_9TELE</name>
<evidence type="ECO:0000313" key="3">
    <source>
        <dbReference type="Proteomes" id="UP001148018"/>
    </source>
</evidence>
<dbReference type="Pfam" id="PF01590">
    <property type="entry name" value="GAF"/>
    <property type="match status" value="1"/>
</dbReference>
<organism evidence="2 3">
    <name type="scientific">Muraenolepis orangiensis</name>
    <name type="common">Patagonian moray cod</name>
    <dbReference type="NCBI Taxonomy" id="630683"/>
    <lineage>
        <taxon>Eukaryota</taxon>
        <taxon>Metazoa</taxon>
        <taxon>Chordata</taxon>
        <taxon>Craniata</taxon>
        <taxon>Vertebrata</taxon>
        <taxon>Euteleostomi</taxon>
        <taxon>Actinopterygii</taxon>
        <taxon>Neopterygii</taxon>
        <taxon>Teleostei</taxon>
        <taxon>Neoteleostei</taxon>
        <taxon>Acanthomorphata</taxon>
        <taxon>Zeiogadaria</taxon>
        <taxon>Gadariae</taxon>
        <taxon>Gadiformes</taxon>
        <taxon>Muraenolepidoidei</taxon>
        <taxon>Muraenolepididae</taxon>
        <taxon>Muraenolepis</taxon>
    </lineage>
</organism>
<dbReference type="SMART" id="SM00065">
    <property type="entry name" value="GAF"/>
    <property type="match status" value="1"/>
</dbReference>
<comment type="caution">
    <text evidence="2">The sequence shown here is derived from an EMBL/GenBank/DDBJ whole genome shotgun (WGS) entry which is preliminary data.</text>
</comment>
<dbReference type="SUPFAM" id="SSF55781">
    <property type="entry name" value="GAF domain-like"/>
    <property type="match status" value="1"/>
</dbReference>